<gene>
    <name evidence="1" type="ORF">LUCI_2562</name>
</gene>
<accession>A0A498RDN2</accession>
<keyword evidence="1" id="KW-0808">Transferase</keyword>
<dbReference type="OrthoDB" id="9792240at2"/>
<protein>
    <submittedName>
        <fullName evidence="1">Acyl-coa n-acyltransferase</fullName>
    </submittedName>
</protein>
<organism evidence="1 2">
    <name type="scientific">Lucifera butyrica</name>
    <dbReference type="NCBI Taxonomy" id="1351585"/>
    <lineage>
        <taxon>Bacteria</taxon>
        <taxon>Bacillati</taxon>
        <taxon>Bacillota</taxon>
        <taxon>Negativicutes</taxon>
        <taxon>Veillonellales</taxon>
        <taxon>Veillonellaceae</taxon>
        <taxon>Lucifera</taxon>
    </lineage>
</organism>
<reference evidence="1 2" key="1">
    <citation type="submission" date="2018-06" db="EMBL/GenBank/DDBJ databases">
        <authorList>
            <person name="Strepis N."/>
        </authorList>
    </citation>
    <scope>NUCLEOTIDE SEQUENCE [LARGE SCALE GENOMIC DNA]</scope>
    <source>
        <strain evidence="1">LUCI</strain>
    </source>
</reference>
<dbReference type="InterPro" id="IPR016181">
    <property type="entry name" value="Acyl_CoA_acyltransferase"/>
</dbReference>
<keyword evidence="1" id="KW-0012">Acyltransferase</keyword>
<dbReference type="Proteomes" id="UP000277811">
    <property type="component" value="Unassembled WGS sequence"/>
</dbReference>
<evidence type="ECO:0000313" key="1">
    <source>
        <dbReference type="EMBL" id="VBB07318.1"/>
    </source>
</evidence>
<dbReference type="AlphaFoldDB" id="A0A498RDN2"/>
<dbReference type="RefSeq" id="WP_122628249.1">
    <property type="nucleotide sequence ID" value="NZ_UPPP01000072.1"/>
</dbReference>
<name>A0A498RDN2_9FIRM</name>
<proteinExistence type="predicted"/>
<sequence length="346" mass="39332">MLTPSMPEPSRHNITFSLRAMSKADVMDVVGLIRDSYGDSYFYKQFYDPREIIHANQCGRLTSVVAVTGDNQLIGHMALLRTEDDPQIVEPVMAVVKTGFRNGGVLTGLAEYLYINRNPELFEEVKGIYIPPVTKHIFSQRQVYNHGFKDCGIWLGYLPDAQFKEINVSPLQRLTLVLTYMYLEQPGSIIIYPPPRHKEMIAKLFKNIGVPYVQCRLLPKDLQNYFHTESLLKVKVSNALGQAILKIIHYGPHVISEIHTKINELSQRNLSVIHLYLSLNNPLTGYLTPEFEKMGFFFAGIMPGTACNDTLILQYLNNTAVNYDKILLFSAMAQEILGYIIAKRNL</sequence>
<dbReference type="GO" id="GO:0016746">
    <property type="term" value="F:acyltransferase activity"/>
    <property type="evidence" value="ECO:0007669"/>
    <property type="project" value="UniProtKB-KW"/>
</dbReference>
<dbReference type="SUPFAM" id="SSF55729">
    <property type="entry name" value="Acyl-CoA N-acyltransferases (Nat)"/>
    <property type="match status" value="1"/>
</dbReference>
<evidence type="ECO:0000313" key="2">
    <source>
        <dbReference type="Proteomes" id="UP000277811"/>
    </source>
</evidence>
<dbReference type="EMBL" id="UPPP01000072">
    <property type="protein sequence ID" value="VBB07318.1"/>
    <property type="molecule type" value="Genomic_DNA"/>
</dbReference>
<keyword evidence="2" id="KW-1185">Reference proteome</keyword>